<proteinExistence type="predicted"/>
<accession>A0ACD5BFA0</accession>
<keyword evidence="2" id="KW-1185">Reference proteome</keyword>
<evidence type="ECO:0000313" key="2">
    <source>
        <dbReference type="Proteomes" id="UP001456344"/>
    </source>
</evidence>
<protein>
    <submittedName>
        <fullName evidence="1">ANTAR domain-containing protein</fullName>
    </submittedName>
</protein>
<name>A0ACD5BFA0_9PSEU</name>
<reference evidence="1" key="1">
    <citation type="submission" date="2023-10" db="EMBL/GenBank/DDBJ databases">
        <title>Whole genome sequencing of actinobacterial strain Amycolatopsis sp. (BCA-696) identifies the underlying plant growth-promoting genes.</title>
        <authorList>
            <person name="Gandham P."/>
            <person name="Vadla N."/>
            <person name="Saji A."/>
            <person name="Srinivas V."/>
            <person name="Ruperao P."/>
            <person name="Selvanayagam S."/>
            <person name="Saxena R.K."/>
            <person name="Rathore A."/>
            <person name="Gopalakrishnan S."/>
            <person name="Thakur V."/>
        </authorList>
    </citation>
    <scope>NUCLEOTIDE SEQUENCE</scope>
    <source>
        <strain evidence="1">BCA-696</strain>
    </source>
</reference>
<dbReference type="EMBL" id="CP150484">
    <property type="protein sequence ID" value="WYW18066.1"/>
    <property type="molecule type" value="Genomic_DNA"/>
</dbReference>
<organism evidence="1 2">
    <name type="scientific">Amycolatopsis coloradensis</name>
    <dbReference type="NCBI Taxonomy" id="76021"/>
    <lineage>
        <taxon>Bacteria</taxon>
        <taxon>Bacillati</taxon>
        <taxon>Actinomycetota</taxon>
        <taxon>Actinomycetes</taxon>
        <taxon>Pseudonocardiales</taxon>
        <taxon>Pseudonocardiaceae</taxon>
        <taxon>Amycolatopsis</taxon>
    </lineage>
</organism>
<dbReference type="Proteomes" id="UP001456344">
    <property type="component" value="Chromosome"/>
</dbReference>
<sequence length="103" mass="10914">MVTVVIVLLSVAVLLSFHGGAGRLETTMESPGDEQARETATRIREALGDRVLIAHATGVLMETSHVSAEKAYALLVERSEREDIGLRAVADRLVTDATGSAPS</sequence>
<evidence type="ECO:0000313" key="1">
    <source>
        <dbReference type="EMBL" id="WYW18066.1"/>
    </source>
</evidence>
<gene>
    <name evidence="1" type="ORF">LCL61_21215</name>
</gene>